<evidence type="ECO:0000313" key="3">
    <source>
        <dbReference type="Proteomes" id="UP000195787"/>
    </source>
</evidence>
<accession>A0A1R4GEB7</accession>
<keyword evidence="2" id="KW-0560">Oxidoreductase</keyword>
<gene>
    <name evidence="2" type="ORF">CZ674_11275</name>
</gene>
<name>A0A1R4GEB7_9MICO</name>
<evidence type="ECO:0000313" key="2">
    <source>
        <dbReference type="EMBL" id="SJM66541.1"/>
    </source>
</evidence>
<dbReference type="PANTHER" id="PTHR46865">
    <property type="entry name" value="OXIDOREDUCTASE-RELATED"/>
    <property type="match status" value="1"/>
</dbReference>
<dbReference type="GO" id="GO:0004497">
    <property type="term" value="F:monooxygenase activity"/>
    <property type="evidence" value="ECO:0007669"/>
    <property type="project" value="UniProtKB-KW"/>
</dbReference>
<dbReference type="PANTHER" id="PTHR46865:SF8">
    <property type="entry name" value="POSSIBLE OXIDOREDUCTASE"/>
    <property type="match status" value="1"/>
</dbReference>
<dbReference type="Proteomes" id="UP000195787">
    <property type="component" value="Unassembled WGS sequence"/>
</dbReference>
<dbReference type="SUPFAM" id="SSF51905">
    <property type="entry name" value="FAD/NAD(P)-binding domain"/>
    <property type="match status" value="1"/>
</dbReference>
<keyword evidence="3" id="KW-1185">Reference proteome</keyword>
<dbReference type="RefSeq" id="WP_086992648.1">
    <property type="nucleotide sequence ID" value="NZ_FUHU01000044.1"/>
</dbReference>
<keyword evidence="2" id="KW-0503">Monooxygenase</keyword>
<dbReference type="Pfam" id="PF01494">
    <property type="entry name" value="FAD_binding_3"/>
    <property type="match status" value="1"/>
</dbReference>
<protein>
    <submittedName>
        <fullName evidence="2">Monooxygenase, FAD-binding</fullName>
    </submittedName>
</protein>
<organism evidence="2 3">
    <name type="scientific">Agrococcus casei LMG 22410</name>
    <dbReference type="NCBI Taxonomy" id="1255656"/>
    <lineage>
        <taxon>Bacteria</taxon>
        <taxon>Bacillati</taxon>
        <taxon>Actinomycetota</taxon>
        <taxon>Actinomycetes</taxon>
        <taxon>Micrococcales</taxon>
        <taxon>Microbacteriaceae</taxon>
        <taxon>Agrococcus</taxon>
    </lineage>
</organism>
<reference evidence="2 3" key="1">
    <citation type="submission" date="2017-02" db="EMBL/GenBank/DDBJ databases">
        <authorList>
            <person name="Peterson S.W."/>
        </authorList>
    </citation>
    <scope>NUCLEOTIDE SEQUENCE [LARGE SCALE GENOMIC DNA]</scope>
    <source>
        <strain evidence="2 3">LMG 22410</strain>
    </source>
</reference>
<dbReference type="InterPro" id="IPR036188">
    <property type="entry name" value="FAD/NAD-bd_sf"/>
</dbReference>
<dbReference type="PRINTS" id="PR00420">
    <property type="entry name" value="RNGMNOXGNASE"/>
</dbReference>
<sequence>MTAASSPGTHEAAPHALISGGGIAGLANAIALGRIGWRCTVVEQAPAPREGGYMIDVFGAGWKAARELCVLQQLRAVGHAFQELRYIDATGRTTASIPLARVSRSLDHEFTSVLRPDIEQVLLRGLPAGTEVRYGTTVTSIEQHDDAAVAELSDGSESRADLIVAADGLHSSVRRLAFGDERQFVRSLGYQVGAFICEAPELARKLGSSVHLTDLLDRQLGVFALNPDTRGAHPDRVSGFVLRRDTEALPDDPAAAIRDELQHHGPIGEALRGLVGSNVYFDTVAQAFVPRWQSARVVLAGDAAHAVSLIAGQGAAMAMAGALQLADAVDRHGAVGGAAEYERVWRPVVEGVQRSGRRGASAFVPSTRVAQAARRGVARLARVPGVSALVARSIAGRTH</sequence>
<dbReference type="GO" id="GO:0071949">
    <property type="term" value="F:FAD binding"/>
    <property type="evidence" value="ECO:0007669"/>
    <property type="project" value="InterPro"/>
</dbReference>
<dbReference type="InterPro" id="IPR051704">
    <property type="entry name" value="FAD_aromatic-hydroxylase"/>
</dbReference>
<dbReference type="EMBL" id="FUHU01000044">
    <property type="protein sequence ID" value="SJM66541.1"/>
    <property type="molecule type" value="Genomic_DNA"/>
</dbReference>
<dbReference type="OrthoDB" id="3356051at2"/>
<evidence type="ECO:0000259" key="1">
    <source>
        <dbReference type="Pfam" id="PF01494"/>
    </source>
</evidence>
<dbReference type="GeneID" id="303173788"/>
<proteinExistence type="predicted"/>
<dbReference type="Gene3D" id="3.50.50.60">
    <property type="entry name" value="FAD/NAD(P)-binding domain"/>
    <property type="match status" value="1"/>
</dbReference>
<dbReference type="AlphaFoldDB" id="A0A1R4GEB7"/>
<feature type="domain" description="FAD-binding" evidence="1">
    <location>
        <begin position="16"/>
        <end position="327"/>
    </location>
</feature>
<dbReference type="InterPro" id="IPR002938">
    <property type="entry name" value="FAD-bd"/>
</dbReference>